<dbReference type="AlphaFoldDB" id="A0A699RVI3"/>
<feature type="non-terminal residue" evidence="1">
    <location>
        <position position="47"/>
    </location>
</feature>
<sequence>SEEVIALDDGTDPVTGKFLRKRDYFDQLFDDDDDDRERDNELPKSLP</sequence>
<protein>
    <submittedName>
        <fullName evidence="1">Probable methyltransferase PMT9</fullName>
    </submittedName>
</protein>
<keyword evidence="1" id="KW-0808">Transferase</keyword>
<dbReference type="EMBL" id="BKCJ011126665">
    <property type="protein sequence ID" value="GFC90495.1"/>
    <property type="molecule type" value="Genomic_DNA"/>
</dbReference>
<evidence type="ECO:0000313" key="1">
    <source>
        <dbReference type="EMBL" id="GFC90495.1"/>
    </source>
</evidence>
<reference evidence="1" key="1">
    <citation type="journal article" date="2019" name="Sci. Rep.">
        <title>Draft genome of Tanacetum cinerariifolium, the natural source of mosquito coil.</title>
        <authorList>
            <person name="Yamashiro T."/>
            <person name="Shiraishi A."/>
            <person name="Satake H."/>
            <person name="Nakayama K."/>
        </authorList>
    </citation>
    <scope>NUCLEOTIDE SEQUENCE</scope>
</reference>
<comment type="caution">
    <text evidence="1">The sequence shown here is derived from an EMBL/GenBank/DDBJ whole genome shotgun (WGS) entry which is preliminary data.</text>
</comment>
<organism evidence="1">
    <name type="scientific">Tanacetum cinerariifolium</name>
    <name type="common">Dalmatian daisy</name>
    <name type="synonym">Chrysanthemum cinerariifolium</name>
    <dbReference type="NCBI Taxonomy" id="118510"/>
    <lineage>
        <taxon>Eukaryota</taxon>
        <taxon>Viridiplantae</taxon>
        <taxon>Streptophyta</taxon>
        <taxon>Embryophyta</taxon>
        <taxon>Tracheophyta</taxon>
        <taxon>Spermatophyta</taxon>
        <taxon>Magnoliopsida</taxon>
        <taxon>eudicotyledons</taxon>
        <taxon>Gunneridae</taxon>
        <taxon>Pentapetalae</taxon>
        <taxon>asterids</taxon>
        <taxon>campanulids</taxon>
        <taxon>Asterales</taxon>
        <taxon>Asteraceae</taxon>
        <taxon>Asteroideae</taxon>
        <taxon>Anthemideae</taxon>
        <taxon>Anthemidinae</taxon>
        <taxon>Tanacetum</taxon>
    </lineage>
</organism>
<gene>
    <name evidence="1" type="ORF">Tci_862465</name>
</gene>
<feature type="non-terminal residue" evidence="1">
    <location>
        <position position="1"/>
    </location>
</feature>
<name>A0A699RVI3_TANCI</name>
<dbReference type="GO" id="GO:0032259">
    <property type="term" value="P:methylation"/>
    <property type="evidence" value="ECO:0007669"/>
    <property type="project" value="UniProtKB-KW"/>
</dbReference>
<dbReference type="GO" id="GO:0008168">
    <property type="term" value="F:methyltransferase activity"/>
    <property type="evidence" value="ECO:0007669"/>
    <property type="project" value="UniProtKB-KW"/>
</dbReference>
<accession>A0A699RVI3</accession>
<keyword evidence="1" id="KW-0489">Methyltransferase</keyword>
<proteinExistence type="predicted"/>